<reference evidence="7" key="1">
    <citation type="journal article" date="2019" name="Int. J. Syst. Evol. Microbiol.">
        <title>The Global Catalogue of Microorganisms (GCM) 10K type strain sequencing project: providing services to taxonomists for standard genome sequencing and annotation.</title>
        <authorList>
            <consortium name="The Broad Institute Genomics Platform"/>
            <consortium name="The Broad Institute Genome Sequencing Center for Infectious Disease"/>
            <person name="Wu L."/>
            <person name="Ma J."/>
        </authorList>
    </citation>
    <scope>NUCLEOTIDE SEQUENCE [LARGE SCALE GENOMIC DNA]</scope>
    <source>
        <strain evidence="7">JCM 18401</strain>
    </source>
</reference>
<protein>
    <submittedName>
        <fullName evidence="6">Valine--pyruvate transaminase</fullName>
    </submittedName>
</protein>
<dbReference type="PANTHER" id="PTHR42790:SF4">
    <property type="entry name" value="VALINE--PYRUVATE AMINOTRANSFERASE"/>
    <property type="match status" value="1"/>
</dbReference>
<dbReference type="InterPro" id="IPR015424">
    <property type="entry name" value="PyrdxlP-dep_Trfase"/>
</dbReference>
<dbReference type="PANTHER" id="PTHR42790">
    <property type="entry name" value="AMINOTRANSFERASE"/>
    <property type="match status" value="1"/>
</dbReference>
<sequence length="423" mass="46983">MKISLFGQRFSLGGGTSRLMEDLGAPVLKGQERIMMGGGNPAAIPQLQQIFRQRMQQMLDDEGQECEFDSMLGAYDPPQGEGSFMSELAALLQQMYGWDITADNIALTNGSQSAFFCLFNMFAGRFSDGSFKQVLLPLAPEYIGYAEQGLEPGLFTSRRPEIELIGEHQFKYHVDFDALAIDDRIGAICVSRPTNPTGNVLTNDEIERLSLLAEQHNIPLLLDNAYGLPFPGLVYTDAAPYWREHIVLSLSLSKFGLPGTRTGIVIANPKIIDALSKINAIVNLASGSVGAAIARELVSSGEIIDLSENVIKPYYQTRMRTAFDHLATELSAIPGLYFRIHRPEGAFFLWLWLPSLPVTSQQLYQRLKARGVIIVPGHYFFPGLEEDWPHKNECIRISYAAEESVVKKGLSIIADEIREIFSE</sequence>
<dbReference type="InterPro" id="IPR004839">
    <property type="entry name" value="Aminotransferase_I/II_large"/>
</dbReference>
<dbReference type="InterPro" id="IPR015421">
    <property type="entry name" value="PyrdxlP-dep_Trfase_major"/>
</dbReference>
<accession>A0ABP9EWI2</accession>
<keyword evidence="7" id="KW-1185">Reference proteome</keyword>
<dbReference type="Proteomes" id="UP001499988">
    <property type="component" value="Unassembled WGS sequence"/>
</dbReference>
<dbReference type="NCBIfam" id="NF006967">
    <property type="entry name" value="PRK09440.1-5"/>
    <property type="match status" value="1"/>
</dbReference>
<evidence type="ECO:0000256" key="4">
    <source>
        <dbReference type="ARBA" id="ARBA00022898"/>
    </source>
</evidence>
<keyword evidence="4" id="KW-0663">Pyridoxal phosphate</keyword>
<evidence type="ECO:0000256" key="2">
    <source>
        <dbReference type="ARBA" id="ARBA00022576"/>
    </source>
</evidence>
<evidence type="ECO:0000256" key="1">
    <source>
        <dbReference type="ARBA" id="ARBA00001933"/>
    </source>
</evidence>
<evidence type="ECO:0000256" key="3">
    <source>
        <dbReference type="ARBA" id="ARBA00022679"/>
    </source>
</evidence>
<comment type="caution">
    <text evidence="6">The sequence shown here is derived from an EMBL/GenBank/DDBJ whole genome shotgun (WGS) entry which is preliminary data.</text>
</comment>
<dbReference type="Pfam" id="PF00155">
    <property type="entry name" value="Aminotran_1_2"/>
    <property type="match status" value="1"/>
</dbReference>
<dbReference type="InterPro" id="IPR050859">
    <property type="entry name" value="Class-I_PLP-dep_aminotransf"/>
</dbReference>
<evidence type="ECO:0000313" key="6">
    <source>
        <dbReference type="EMBL" id="GAA4887283.1"/>
    </source>
</evidence>
<dbReference type="SUPFAM" id="SSF53383">
    <property type="entry name" value="PLP-dependent transferases"/>
    <property type="match status" value="1"/>
</dbReference>
<feature type="domain" description="Aminotransferase class I/classII large" evidence="5">
    <location>
        <begin position="171"/>
        <end position="404"/>
    </location>
</feature>
<comment type="cofactor">
    <cofactor evidence="1">
        <name>pyridoxal 5'-phosphate</name>
        <dbReference type="ChEBI" id="CHEBI:597326"/>
    </cofactor>
</comment>
<gene>
    <name evidence="6" type="ORF">GCM10023333_20900</name>
</gene>
<keyword evidence="3" id="KW-0808">Transferase</keyword>
<proteinExistence type="predicted"/>
<dbReference type="NCBIfam" id="NF006964">
    <property type="entry name" value="PRK09440.1-2"/>
    <property type="match status" value="1"/>
</dbReference>
<evidence type="ECO:0000313" key="7">
    <source>
        <dbReference type="Proteomes" id="UP001499988"/>
    </source>
</evidence>
<dbReference type="CDD" id="cd00609">
    <property type="entry name" value="AAT_like"/>
    <property type="match status" value="1"/>
</dbReference>
<name>A0ABP9EWI2_9GAMM</name>
<dbReference type="RefSeq" id="WP_345335327.1">
    <property type="nucleotide sequence ID" value="NZ_BAABJZ010000070.1"/>
</dbReference>
<organism evidence="6 7">
    <name type="scientific">Ferrimonas pelagia</name>
    <dbReference type="NCBI Taxonomy" id="1177826"/>
    <lineage>
        <taxon>Bacteria</taxon>
        <taxon>Pseudomonadati</taxon>
        <taxon>Pseudomonadota</taxon>
        <taxon>Gammaproteobacteria</taxon>
        <taxon>Alteromonadales</taxon>
        <taxon>Ferrimonadaceae</taxon>
        <taxon>Ferrimonas</taxon>
    </lineage>
</organism>
<dbReference type="Gene3D" id="3.40.640.10">
    <property type="entry name" value="Type I PLP-dependent aspartate aminotransferase-like (Major domain)"/>
    <property type="match status" value="1"/>
</dbReference>
<evidence type="ECO:0000259" key="5">
    <source>
        <dbReference type="Pfam" id="PF00155"/>
    </source>
</evidence>
<dbReference type="EMBL" id="BAABJZ010000070">
    <property type="protein sequence ID" value="GAA4887283.1"/>
    <property type="molecule type" value="Genomic_DNA"/>
</dbReference>
<keyword evidence="2" id="KW-0032">Aminotransferase</keyword>